<dbReference type="GeneID" id="104219538"/>
<accession>A0A1U7W1L9</accession>
<name>A0A1U7W1L9_NICSY</name>
<gene>
    <name evidence="3" type="primary">LOC104219538</name>
</gene>
<dbReference type="Proteomes" id="UP000189701">
    <property type="component" value="Unplaced"/>
</dbReference>
<sequence length="427" mass="47568">MSSSNSNPRRVLIVDTFLNASIRSSRVGRLHNLGSVCGSSTPLPSSGPSSRTRGSLSKRSSSRGKEPSEPLREPTVEEIVPMELSFCHDRESLRNHVSGLDCADIYPTQITEGLISVVRRDCYWSSDFSIIIPSPNQRITSYITGFYFVYTYPFTLGFRPSIDPVILEFCRFFDVCLGQIGPIIWRVVACLRHLTNTASVPITFPHLIHLYSPRLFRKGVFTLVARSKRVLVSPEDDKDRGWYARFVAAPTVGLVGDDNVPFLEKWNFAPTMGVVEDIPNFRDWVDTLLRTAPMDGRSWKTLSNRFGWKVKTHGFAIRGVTAEAVTASRISLERAQEIILGSSAKRKVVAVEEQDSEEEEDGGSLVTRPRARRCIISDDEAEVSPRRSVPFTESAETPVLILDDDVAPAAAHDSVEQLFISGFVVKA</sequence>
<feature type="compositionally biased region" description="Low complexity" evidence="1">
    <location>
        <begin position="38"/>
        <end position="59"/>
    </location>
</feature>
<evidence type="ECO:0000256" key="1">
    <source>
        <dbReference type="SAM" id="MobiDB-lite"/>
    </source>
</evidence>
<keyword evidence="2" id="KW-1185">Reference proteome</keyword>
<evidence type="ECO:0000313" key="3">
    <source>
        <dbReference type="RefSeq" id="XP_009768534.1"/>
    </source>
</evidence>
<feature type="compositionally biased region" description="Basic and acidic residues" evidence="1">
    <location>
        <begin position="63"/>
        <end position="74"/>
    </location>
</feature>
<evidence type="ECO:0000313" key="2">
    <source>
        <dbReference type="Proteomes" id="UP000189701"/>
    </source>
</evidence>
<feature type="region of interest" description="Disordered" evidence="1">
    <location>
        <begin position="38"/>
        <end position="74"/>
    </location>
</feature>
<dbReference type="KEGG" id="nsy:104219538"/>
<dbReference type="OrthoDB" id="1242598at2759"/>
<reference evidence="3" key="2">
    <citation type="submission" date="2025-08" db="UniProtKB">
        <authorList>
            <consortium name="RefSeq"/>
        </authorList>
    </citation>
    <scope>IDENTIFICATION</scope>
    <source>
        <tissue evidence="3">Leaf</tissue>
    </source>
</reference>
<protein>
    <submittedName>
        <fullName evidence="3">Uncharacterized protein LOC104219538</fullName>
    </submittedName>
</protein>
<dbReference type="AlphaFoldDB" id="A0A1U7W1L9"/>
<reference evidence="2" key="1">
    <citation type="journal article" date="2013" name="Genome Biol.">
        <title>Reference genomes and transcriptomes of Nicotiana sylvestris and Nicotiana tomentosiformis.</title>
        <authorList>
            <person name="Sierro N."/>
            <person name="Battey J.N."/>
            <person name="Ouadi S."/>
            <person name="Bovet L."/>
            <person name="Goepfert S."/>
            <person name="Bakaher N."/>
            <person name="Peitsch M.C."/>
            <person name="Ivanov N.V."/>
        </authorList>
    </citation>
    <scope>NUCLEOTIDE SEQUENCE [LARGE SCALE GENOMIC DNA]</scope>
</reference>
<dbReference type="RefSeq" id="XP_009768534.1">
    <property type="nucleotide sequence ID" value="XM_009770232.1"/>
</dbReference>
<proteinExistence type="predicted"/>
<dbReference type="eggNOG" id="ENOG502SW36">
    <property type="taxonomic scope" value="Eukaryota"/>
</dbReference>
<organism evidence="2 3">
    <name type="scientific">Nicotiana sylvestris</name>
    <name type="common">Wood tobacco</name>
    <name type="synonym">South American tobacco</name>
    <dbReference type="NCBI Taxonomy" id="4096"/>
    <lineage>
        <taxon>Eukaryota</taxon>
        <taxon>Viridiplantae</taxon>
        <taxon>Streptophyta</taxon>
        <taxon>Embryophyta</taxon>
        <taxon>Tracheophyta</taxon>
        <taxon>Spermatophyta</taxon>
        <taxon>Magnoliopsida</taxon>
        <taxon>eudicotyledons</taxon>
        <taxon>Gunneridae</taxon>
        <taxon>Pentapetalae</taxon>
        <taxon>asterids</taxon>
        <taxon>lamiids</taxon>
        <taxon>Solanales</taxon>
        <taxon>Solanaceae</taxon>
        <taxon>Nicotianoideae</taxon>
        <taxon>Nicotianeae</taxon>
        <taxon>Nicotiana</taxon>
    </lineage>
</organism>